<organism evidence="1 2">
    <name type="scientific">Microdochium bolleyi</name>
    <dbReference type="NCBI Taxonomy" id="196109"/>
    <lineage>
        <taxon>Eukaryota</taxon>
        <taxon>Fungi</taxon>
        <taxon>Dikarya</taxon>
        <taxon>Ascomycota</taxon>
        <taxon>Pezizomycotina</taxon>
        <taxon>Sordariomycetes</taxon>
        <taxon>Xylariomycetidae</taxon>
        <taxon>Xylariales</taxon>
        <taxon>Microdochiaceae</taxon>
        <taxon>Microdochium</taxon>
    </lineage>
</organism>
<evidence type="ECO:0000313" key="2">
    <source>
        <dbReference type="Proteomes" id="UP000070501"/>
    </source>
</evidence>
<name>A0A136IWM7_9PEZI</name>
<gene>
    <name evidence="1" type="ORF">Micbo1qcDRAFT_196756</name>
</gene>
<protein>
    <recommendedName>
        <fullName evidence="3">F-box domain-containing protein</fullName>
    </recommendedName>
</protein>
<sequence>MGRQQQLLTNSSQLREIDARSLAAVRLVSRRLCAISTPIKYESLRLTEDIVAPEAETCMSEALKDIFSHTKHVEVLGELEPEHVKRFLARIHNLKTIRWKYQDSQLCSGGYWLPSDVLKSCSQFRPRLRLSIEDLPLEQFSGSGHDAYLQAIPALLLVSLKAECRFPLRTPQLDSLKRLLIASKGLEKLNYNDKGQGTRFSFCPGETMPPLSTEARAHWDFSRLRKLVLVDVPLNKFLSSVPASSLGHLRHLECGDFNHGSPEVRRATTAALASLIDQIQELDELKIICHTTQFPIDVLLAHGQSLRSLRYRDHVGFTEDDVCCPTLTVKDLSRVSRGMPCLESIELDWEGKLFPQGPREFLSVLCQFPQLRNLTLHVQTLIDPFDEDVDMEGDKDLTAAGEMFKFLVREAEQQHTRTGQGSRLKWERITINVGGWRPVQMRRLGAAWRERNRLGTYAERCFVFERLPPTSIAEYNMFERSNIRE</sequence>
<dbReference type="Gene3D" id="3.80.10.10">
    <property type="entry name" value="Ribonuclease Inhibitor"/>
    <property type="match status" value="1"/>
</dbReference>
<proteinExistence type="predicted"/>
<evidence type="ECO:0000313" key="1">
    <source>
        <dbReference type="EMBL" id="KXJ89420.1"/>
    </source>
</evidence>
<dbReference type="SUPFAM" id="SSF52047">
    <property type="entry name" value="RNI-like"/>
    <property type="match status" value="1"/>
</dbReference>
<keyword evidence="2" id="KW-1185">Reference proteome</keyword>
<accession>A0A136IWM7</accession>
<dbReference type="Proteomes" id="UP000070501">
    <property type="component" value="Unassembled WGS sequence"/>
</dbReference>
<dbReference type="InParanoid" id="A0A136IWM7"/>
<dbReference type="EMBL" id="KQ964255">
    <property type="protein sequence ID" value="KXJ89420.1"/>
    <property type="molecule type" value="Genomic_DNA"/>
</dbReference>
<dbReference type="InterPro" id="IPR032675">
    <property type="entry name" value="LRR_dom_sf"/>
</dbReference>
<evidence type="ECO:0008006" key="3">
    <source>
        <dbReference type="Google" id="ProtNLM"/>
    </source>
</evidence>
<reference evidence="2" key="1">
    <citation type="submission" date="2016-02" db="EMBL/GenBank/DDBJ databases">
        <title>Draft genome sequence of Microdochium bolleyi, a fungal endophyte of beachgrass.</title>
        <authorList>
            <consortium name="DOE Joint Genome Institute"/>
            <person name="David A.S."/>
            <person name="May G."/>
            <person name="Haridas S."/>
            <person name="Lim J."/>
            <person name="Wang M."/>
            <person name="Labutti K."/>
            <person name="Lipzen A."/>
            <person name="Barry K."/>
            <person name="Grigoriev I.V."/>
        </authorList>
    </citation>
    <scope>NUCLEOTIDE SEQUENCE [LARGE SCALE GENOMIC DNA]</scope>
    <source>
        <strain evidence="2">J235TASD1</strain>
    </source>
</reference>
<dbReference type="OrthoDB" id="3594971at2759"/>
<dbReference type="AlphaFoldDB" id="A0A136IWM7"/>